<dbReference type="AlphaFoldDB" id="A0A0R1NVA2"/>
<keyword evidence="10 12" id="KW-0704">Schiff base</keyword>
<name>A0A0R1NVA2_9LACO</name>
<dbReference type="GO" id="GO:0005829">
    <property type="term" value="C:cytosol"/>
    <property type="evidence" value="ECO:0007669"/>
    <property type="project" value="TreeGrafter"/>
</dbReference>
<dbReference type="PRINTS" id="PR00146">
    <property type="entry name" value="DHPICSNTHASE"/>
</dbReference>
<comment type="catalytic activity">
    <reaction evidence="11 12">
        <text>L-aspartate 4-semialdehyde + pyruvate = (2S,4S)-4-hydroxy-2,3,4,5-tetrahydrodipicolinate + H2O + H(+)</text>
        <dbReference type="Rhea" id="RHEA:34171"/>
        <dbReference type="ChEBI" id="CHEBI:15361"/>
        <dbReference type="ChEBI" id="CHEBI:15377"/>
        <dbReference type="ChEBI" id="CHEBI:15378"/>
        <dbReference type="ChEBI" id="CHEBI:67139"/>
        <dbReference type="ChEBI" id="CHEBI:537519"/>
        <dbReference type="EC" id="4.3.3.7"/>
    </reaction>
</comment>
<feature type="active site" description="Proton donor/acceptor" evidence="12 14">
    <location>
        <position position="138"/>
    </location>
</feature>
<dbReference type="NCBIfam" id="TIGR00674">
    <property type="entry name" value="dapA"/>
    <property type="match status" value="1"/>
</dbReference>
<feature type="binding site" evidence="12 15">
    <location>
        <position position="207"/>
    </location>
    <ligand>
        <name>pyruvate</name>
        <dbReference type="ChEBI" id="CHEBI:15361"/>
    </ligand>
</feature>
<dbReference type="EMBL" id="AZEL01000017">
    <property type="protein sequence ID" value="KRL23942.1"/>
    <property type="molecule type" value="Genomic_DNA"/>
</dbReference>
<comment type="pathway">
    <text evidence="2 12">Amino-acid biosynthesis; L-lysine biosynthesis via DAP pathway; (S)-tetrahydrodipicolinate from L-aspartate: step 3/4.</text>
</comment>
<dbReference type="RefSeq" id="WP_025006159.1">
    <property type="nucleotide sequence ID" value="NZ_AZEL01000017.1"/>
</dbReference>
<dbReference type="STRING" id="1423748.FC37_GL000721"/>
<dbReference type="PANTHER" id="PTHR12128:SF66">
    <property type="entry name" value="4-HYDROXY-2-OXOGLUTARATE ALDOLASE, MITOCHONDRIAL"/>
    <property type="match status" value="1"/>
</dbReference>
<dbReference type="eggNOG" id="COG0329">
    <property type="taxonomic scope" value="Bacteria"/>
</dbReference>
<dbReference type="PATRIC" id="fig|1423748.3.peg.759"/>
<evidence type="ECO:0000256" key="8">
    <source>
        <dbReference type="ARBA" id="ARBA00023154"/>
    </source>
</evidence>
<dbReference type="PROSITE" id="PS00666">
    <property type="entry name" value="DHDPS_2"/>
    <property type="match status" value="1"/>
</dbReference>
<dbReference type="SMART" id="SM01130">
    <property type="entry name" value="DHDPS"/>
    <property type="match status" value="1"/>
</dbReference>
<evidence type="ECO:0000313" key="16">
    <source>
        <dbReference type="EMBL" id="KRL23942.1"/>
    </source>
</evidence>
<comment type="caution">
    <text evidence="16">The sequence shown here is derived from an EMBL/GenBank/DDBJ whole genome shotgun (WGS) entry which is preliminary data.</text>
</comment>
<dbReference type="EC" id="4.3.3.7" evidence="4 12"/>
<organism evidence="16 17">
    <name type="scientific">Lactobacillus gallinarum DSM 10532 = JCM 2011</name>
    <dbReference type="NCBI Taxonomy" id="1423748"/>
    <lineage>
        <taxon>Bacteria</taxon>
        <taxon>Bacillati</taxon>
        <taxon>Bacillota</taxon>
        <taxon>Bacilli</taxon>
        <taxon>Lactobacillales</taxon>
        <taxon>Lactobacillaceae</taxon>
        <taxon>Lactobacillus</taxon>
    </lineage>
</organism>
<evidence type="ECO:0000256" key="4">
    <source>
        <dbReference type="ARBA" id="ARBA00012086"/>
    </source>
</evidence>
<gene>
    <name evidence="12" type="primary">dapA</name>
    <name evidence="16" type="ORF">FC37_GL000721</name>
</gene>
<evidence type="ECO:0000256" key="6">
    <source>
        <dbReference type="ARBA" id="ARBA00022605"/>
    </source>
</evidence>
<feature type="site" description="Part of a proton relay during catalysis" evidence="12">
    <location>
        <position position="48"/>
    </location>
</feature>
<dbReference type="Pfam" id="PF00701">
    <property type="entry name" value="DHDPS"/>
    <property type="match status" value="1"/>
</dbReference>
<evidence type="ECO:0000256" key="15">
    <source>
        <dbReference type="PIRSR" id="PIRSR001365-2"/>
    </source>
</evidence>
<keyword evidence="7 12" id="KW-0220">Diaminopimelate biosynthesis</keyword>
<proteinExistence type="inferred from homology"/>
<comment type="caution">
    <text evidence="12">Was originally thought to be a dihydrodipicolinate synthase (DHDPS), catalyzing the condensation of (S)-aspartate-beta-semialdehyde [(S)-ASA] and pyruvate to dihydrodipicolinate (DHDP). However, it was shown in E.coli that the product of the enzymatic reaction is not dihydrodipicolinate but in fact (4S)-4-hydroxy-2,3,4,5-tetrahydro-(2S)-dipicolinic acid (HTPA), and that the consecutive dehydration reaction leading to DHDP is not spontaneous but catalyzed by DapB.</text>
</comment>
<dbReference type="OrthoDB" id="9782828at2"/>
<evidence type="ECO:0000256" key="7">
    <source>
        <dbReference type="ARBA" id="ARBA00022915"/>
    </source>
</evidence>
<dbReference type="Proteomes" id="UP000051311">
    <property type="component" value="Unassembled WGS sequence"/>
</dbReference>
<evidence type="ECO:0000256" key="13">
    <source>
        <dbReference type="PIRNR" id="PIRNR001365"/>
    </source>
</evidence>
<dbReference type="GO" id="GO:0008840">
    <property type="term" value="F:4-hydroxy-tetrahydrodipicolinate synthase activity"/>
    <property type="evidence" value="ECO:0007669"/>
    <property type="project" value="UniProtKB-UniRule"/>
</dbReference>
<comment type="subcellular location">
    <subcellularLocation>
        <location evidence="12">Cytoplasm</location>
    </subcellularLocation>
</comment>
<dbReference type="PIRSF" id="PIRSF001365">
    <property type="entry name" value="DHDPS"/>
    <property type="match status" value="1"/>
</dbReference>
<keyword evidence="9 12" id="KW-0456">Lyase</keyword>
<protein>
    <recommendedName>
        <fullName evidence="4 12">4-hydroxy-tetrahydrodipicolinate synthase</fullName>
        <shortName evidence="12">HTPA synthase</shortName>
        <ecNumber evidence="4 12">4.3.3.7</ecNumber>
    </recommendedName>
</protein>
<evidence type="ECO:0000256" key="2">
    <source>
        <dbReference type="ARBA" id="ARBA00005120"/>
    </source>
</evidence>
<dbReference type="InterPro" id="IPR013785">
    <property type="entry name" value="Aldolase_TIM"/>
</dbReference>
<feature type="site" description="Part of a proton relay during catalysis" evidence="12">
    <location>
        <position position="112"/>
    </location>
</feature>
<evidence type="ECO:0000256" key="5">
    <source>
        <dbReference type="ARBA" id="ARBA00022490"/>
    </source>
</evidence>
<evidence type="ECO:0000256" key="1">
    <source>
        <dbReference type="ARBA" id="ARBA00003294"/>
    </source>
</evidence>
<comment type="subunit">
    <text evidence="12">Homotetramer; dimer of dimers.</text>
</comment>
<evidence type="ECO:0000256" key="10">
    <source>
        <dbReference type="ARBA" id="ARBA00023270"/>
    </source>
</evidence>
<feature type="active site" description="Schiff-base intermediate with substrate" evidence="12 14">
    <location>
        <position position="166"/>
    </location>
</feature>
<keyword evidence="5 12" id="KW-0963">Cytoplasm</keyword>
<dbReference type="InterPro" id="IPR020625">
    <property type="entry name" value="Schiff_base-form_aldolases_AS"/>
</dbReference>
<accession>A0A0R1NVA2</accession>
<dbReference type="Gene3D" id="3.20.20.70">
    <property type="entry name" value="Aldolase class I"/>
    <property type="match status" value="1"/>
</dbReference>
<evidence type="ECO:0000256" key="14">
    <source>
        <dbReference type="PIRSR" id="PIRSR001365-1"/>
    </source>
</evidence>
<sequence length="311" mass="34447">MATLIDADLLTAIVTPFDENKKIDFDSLEKLTNYLIEQGCNGFVIGGTTGETPTLTHDEKIELYKHFGQIVNGRAVVIAGTGSNNTAETIKFTNEVAEIDGIDYALVVVPPYNKPNQRSMVAHFTAVNDNVKIPILIYNIPGRTGVKMEKETVVQLSKLDNIKGIKQCASLEEMEYIIDHKAADFQVFTGEDTQALTARLLGANGVVSVASHIYTKEMRRMYDALYEGKYPEAARIQRWLTPRMQALFMYPSPSPVKAVLNAQGFETGDCRLPLVALNDEEKVTLAQHLGLEDKALLQKLPLDLGKDLEND</sequence>
<comment type="function">
    <text evidence="1 12">Catalyzes the condensation of (S)-aspartate-beta-semialdehyde [(S)-ASA] and pyruvate to 4-hydroxy-tetrahydrodipicolinate (HTPA).</text>
</comment>
<dbReference type="UniPathway" id="UPA00034">
    <property type="reaction ID" value="UER00017"/>
</dbReference>
<reference evidence="16 17" key="1">
    <citation type="journal article" date="2015" name="Genome Announc.">
        <title>Expanding the biotechnology potential of lactobacilli through comparative genomics of 213 strains and associated genera.</title>
        <authorList>
            <person name="Sun Z."/>
            <person name="Harris H.M."/>
            <person name="McCann A."/>
            <person name="Guo C."/>
            <person name="Argimon S."/>
            <person name="Zhang W."/>
            <person name="Yang X."/>
            <person name="Jeffery I.B."/>
            <person name="Cooney J.C."/>
            <person name="Kagawa T.F."/>
            <person name="Liu W."/>
            <person name="Song Y."/>
            <person name="Salvetti E."/>
            <person name="Wrobel A."/>
            <person name="Rasinkangas P."/>
            <person name="Parkhill J."/>
            <person name="Rea M.C."/>
            <person name="O'Sullivan O."/>
            <person name="Ritari J."/>
            <person name="Douillard F.P."/>
            <person name="Paul Ross R."/>
            <person name="Yang R."/>
            <person name="Briner A.E."/>
            <person name="Felis G.E."/>
            <person name="de Vos W.M."/>
            <person name="Barrangou R."/>
            <person name="Klaenhammer T.R."/>
            <person name="Caufield P.W."/>
            <person name="Cui Y."/>
            <person name="Zhang H."/>
            <person name="O'Toole P.W."/>
        </authorList>
    </citation>
    <scope>NUCLEOTIDE SEQUENCE [LARGE SCALE GENOMIC DNA]</scope>
    <source>
        <strain evidence="16 17">DSM 10532</strain>
    </source>
</reference>
<dbReference type="InterPro" id="IPR005263">
    <property type="entry name" value="DapA"/>
</dbReference>
<dbReference type="SUPFAM" id="SSF51569">
    <property type="entry name" value="Aldolase"/>
    <property type="match status" value="1"/>
</dbReference>
<evidence type="ECO:0000313" key="17">
    <source>
        <dbReference type="Proteomes" id="UP000051311"/>
    </source>
</evidence>
<dbReference type="InterPro" id="IPR002220">
    <property type="entry name" value="DapA-like"/>
</dbReference>
<dbReference type="PANTHER" id="PTHR12128">
    <property type="entry name" value="DIHYDRODIPICOLINATE SYNTHASE"/>
    <property type="match status" value="1"/>
</dbReference>
<comment type="similarity">
    <text evidence="3 12 13">Belongs to the DapA family.</text>
</comment>
<evidence type="ECO:0000256" key="12">
    <source>
        <dbReference type="HAMAP-Rule" id="MF_00418"/>
    </source>
</evidence>
<dbReference type="GO" id="GO:0009089">
    <property type="term" value="P:lysine biosynthetic process via diaminopimelate"/>
    <property type="evidence" value="ECO:0007669"/>
    <property type="project" value="UniProtKB-UniRule"/>
</dbReference>
<dbReference type="HAMAP" id="MF_00418">
    <property type="entry name" value="DapA"/>
    <property type="match status" value="1"/>
</dbReference>
<keyword evidence="8 12" id="KW-0457">Lysine biosynthesis</keyword>
<keyword evidence="6 12" id="KW-0028">Amino-acid biosynthesis</keyword>
<evidence type="ECO:0000256" key="9">
    <source>
        <dbReference type="ARBA" id="ARBA00023239"/>
    </source>
</evidence>
<dbReference type="CDD" id="cd00950">
    <property type="entry name" value="DHDPS"/>
    <property type="match status" value="1"/>
</dbReference>
<evidence type="ECO:0000256" key="3">
    <source>
        <dbReference type="ARBA" id="ARBA00007592"/>
    </source>
</evidence>
<evidence type="ECO:0000256" key="11">
    <source>
        <dbReference type="ARBA" id="ARBA00047836"/>
    </source>
</evidence>
<dbReference type="GO" id="GO:0019877">
    <property type="term" value="P:diaminopimelate biosynthetic process"/>
    <property type="evidence" value="ECO:0007669"/>
    <property type="project" value="UniProtKB-UniRule"/>
</dbReference>
<feature type="binding site" evidence="12 15">
    <location>
        <position position="49"/>
    </location>
    <ligand>
        <name>pyruvate</name>
        <dbReference type="ChEBI" id="CHEBI:15361"/>
    </ligand>
</feature>